<dbReference type="InterPro" id="IPR052920">
    <property type="entry name" value="DNA-binding_regulatory"/>
</dbReference>
<accession>A0ABQ6HSP3</accession>
<organism evidence="3 4">
    <name type="scientific">Arsenicicoccus piscis</name>
    <dbReference type="NCBI Taxonomy" id="673954"/>
    <lineage>
        <taxon>Bacteria</taxon>
        <taxon>Bacillati</taxon>
        <taxon>Actinomycetota</taxon>
        <taxon>Actinomycetes</taxon>
        <taxon>Micrococcales</taxon>
        <taxon>Intrasporangiaceae</taxon>
        <taxon>Arsenicicoccus</taxon>
    </lineage>
</organism>
<keyword evidence="1" id="KW-0732">Signal</keyword>
<evidence type="ECO:0000259" key="2">
    <source>
        <dbReference type="Pfam" id="PF00561"/>
    </source>
</evidence>
<feature type="chain" id="PRO_5046457612" evidence="1">
    <location>
        <begin position="23"/>
        <end position="293"/>
    </location>
</feature>
<reference evidence="4" key="1">
    <citation type="journal article" date="2019" name="Int. J. Syst. Evol. Microbiol.">
        <title>The Global Catalogue of Microorganisms (GCM) 10K type strain sequencing project: providing services to taxonomists for standard genome sequencing and annotation.</title>
        <authorList>
            <consortium name="The Broad Institute Genomics Platform"/>
            <consortium name="The Broad Institute Genome Sequencing Center for Infectious Disease"/>
            <person name="Wu L."/>
            <person name="Ma J."/>
        </authorList>
    </citation>
    <scope>NUCLEOTIDE SEQUENCE [LARGE SCALE GENOMIC DNA]</scope>
    <source>
        <strain evidence="4">NBRC 105830</strain>
    </source>
</reference>
<dbReference type="Proteomes" id="UP001157109">
    <property type="component" value="Unassembled WGS sequence"/>
</dbReference>
<name>A0ABQ6HSP3_9MICO</name>
<dbReference type="PANTHER" id="PTHR43358:SF4">
    <property type="entry name" value="ALPHA_BETA HYDROLASE FOLD-1 DOMAIN-CONTAINING PROTEIN"/>
    <property type="match status" value="1"/>
</dbReference>
<keyword evidence="3" id="KW-0378">Hydrolase</keyword>
<dbReference type="EMBL" id="BSUJ01000001">
    <property type="protein sequence ID" value="GMA21316.1"/>
    <property type="molecule type" value="Genomic_DNA"/>
</dbReference>
<dbReference type="Pfam" id="PF00561">
    <property type="entry name" value="Abhydrolase_1"/>
    <property type="match status" value="1"/>
</dbReference>
<evidence type="ECO:0000313" key="4">
    <source>
        <dbReference type="Proteomes" id="UP001157109"/>
    </source>
</evidence>
<dbReference type="GO" id="GO:0016787">
    <property type="term" value="F:hydrolase activity"/>
    <property type="evidence" value="ECO:0007669"/>
    <property type="project" value="UniProtKB-KW"/>
</dbReference>
<evidence type="ECO:0000313" key="3">
    <source>
        <dbReference type="EMBL" id="GMA21316.1"/>
    </source>
</evidence>
<dbReference type="Gene3D" id="3.40.50.1820">
    <property type="entry name" value="alpha/beta hydrolase"/>
    <property type="match status" value="1"/>
</dbReference>
<gene>
    <name evidence="3" type="ORF">GCM10025862_33370</name>
</gene>
<dbReference type="InterPro" id="IPR029058">
    <property type="entry name" value="AB_hydrolase_fold"/>
</dbReference>
<sequence>MRSARRLALLGATATVTSLAAAAGATLAARQISGPQRAALSYGFTPFEVGAQAEDVTFTAADGARLAGWWFDRPGSEQVVVVCHGHRGSKADMLGIGPGLWRAGFGVLLFDFRGNGDSEDGPQSLAHYEQRDLEAAIDLAIERRPDAEIDVVGFSMGAAVAIQVAARDPRVGRVVADSAFADMRGVVAAAARSLHLLPVPLVDLVDRVTRLRYGYRFGDVAPVTLVARIAPRPLLLMHGTEDSVIPVEHAHRLAEAAGEGSQLRITEGVDHCGAYFADRPGYIAAVADFLRAG</sequence>
<dbReference type="RefSeq" id="WP_241441580.1">
    <property type="nucleotide sequence ID" value="NZ_BSUJ01000001.1"/>
</dbReference>
<proteinExistence type="predicted"/>
<evidence type="ECO:0000256" key="1">
    <source>
        <dbReference type="SAM" id="SignalP"/>
    </source>
</evidence>
<protein>
    <submittedName>
        <fullName evidence="3">Alpha/beta hydrolase</fullName>
    </submittedName>
</protein>
<dbReference type="SUPFAM" id="SSF53474">
    <property type="entry name" value="alpha/beta-Hydrolases"/>
    <property type="match status" value="1"/>
</dbReference>
<dbReference type="PANTHER" id="PTHR43358">
    <property type="entry name" value="ALPHA/BETA-HYDROLASE"/>
    <property type="match status" value="1"/>
</dbReference>
<feature type="domain" description="AB hydrolase-1" evidence="2">
    <location>
        <begin position="79"/>
        <end position="179"/>
    </location>
</feature>
<dbReference type="InterPro" id="IPR000073">
    <property type="entry name" value="AB_hydrolase_1"/>
</dbReference>
<keyword evidence="4" id="KW-1185">Reference proteome</keyword>
<comment type="caution">
    <text evidence="3">The sequence shown here is derived from an EMBL/GenBank/DDBJ whole genome shotgun (WGS) entry which is preliminary data.</text>
</comment>
<feature type="signal peptide" evidence="1">
    <location>
        <begin position="1"/>
        <end position="22"/>
    </location>
</feature>